<dbReference type="PANTHER" id="PTHR34145:SF28">
    <property type="entry name" value="F-BOX DOMAIN-CONTAINING PROTEIN"/>
    <property type="match status" value="1"/>
</dbReference>
<dbReference type="InterPro" id="IPR053772">
    <property type="entry name" value="At1g61320/At1g61330-like"/>
</dbReference>
<dbReference type="InterPro" id="IPR053781">
    <property type="entry name" value="F-box_AtFBL13-like"/>
</dbReference>
<name>A0AAV1RPY6_9ROSI</name>
<evidence type="ECO:0000259" key="1">
    <source>
        <dbReference type="PROSITE" id="PS50181"/>
    </source>
</evidence>
<dbReference type="EMBL" id="CAWUPB010001156">
    <property type="protein sequence ID" value="CAK7338760.1"/>
    <property type="molecule type" value="Genomic_DNA"/>
</dbReference>
<protein>
    <recommendedName>
        <fullName evidence="1">F-box domain-containing protein</fullName>
    </recommendedName>
</protein>
<proteinExistence type="predicted"/>
<dbReference type="InterPro" id="IPR036047">
    <property type="entry name" value="F-box-like_dom_sf"/>
</dbReference>
<evidence type="ECO:0000313" key="2">
    <source>
        <dbReference type="EMBL" id="CAK7338760.1"/>
    </source>
</evidence>
<organism evidence="2 3">
    <name type="scientific">Dovyalis caffra</name>
    <dbReference type="NCBI Taxonomy" id="77055"/>
    <lineage>
        <taxon>Eukaryota</taxon>
        <taxon>Viridiplantae</taxon>
        <taxon>Streptophyta</taxon>
        <taxon>Embryophyta</taxon>
        <taxon>Tracheophyta</taxon>
        <taxon>Spermatophyta</taxon>
        <taxon>Magnoliopsida</taxon>
        <taxon>eudicotyledons</taxon>
        <taxon>Gunneridae</taxon>
        <taxon>Pentapetalae</taxon>
        <taxon>rosids</taxon>
        <taxon>fabids</taxon>
        <taxon>Malpighiales</taxon>
        <taxon>Salicaceae</taxon>
        <taxon>Flacourtieae</taxon>
        <taxon>Dovyalis</taxon>
    </lineage>
</organism>
<dbReference type="CDD" id="cd22160">
    <property type="entry name" value="F-box_AtFBL13-like"/>
    <property type="match status" value="1"/>
</dbReference>
<dbReference type="Pfam" id="PF00646">
    <property type="entry name" value="F-box"/>
    <property type="match status" value="1"/>
</dbReference>
<dbReference type="SUPFAM" id="SSF52058">
    <property type="entry name" value="L domain-like"/>
    <property type="match status" value="1"/>
</dbReference>
<dbReference type="InterPro" id="IPR032675">
    <property type="entry name" value="LRR_dom_sf"/>
</dbReference>
<comment type="caution">
    <text evidence="2">The sequence shown here is derived from an EMBL/GenBank/DDBJ whole genome shotgun (WGS) entry which is preliminary data.</text>
</comment>
<dbReference type="AlphaFoldDB" id="A0AAV1RPY6"/>
<dbReference type="SUPFAM" id="SSF81383">
    <property type="entry name" value="F-box domain"/>
    <property type="match status" value="1"/>
</dbReference>
<keyword evidence="3" id="KW-1185">Reference proteome</keyword>
<accession>A0AAV1RPY6</accession>
<sequence length="542" mass="62163">MSSCTIDADLISQLPDHIIHQILSFLPTKDVVRLSVLSKEWYGFFTYFPIFDFSNSYFGIDYQDYFIKVDRTLEFVKFVYTSLLRQSLHSRNVPKFELSLTRKSKYISCTTPQLKHKLTVLINRCIRLGTQYGVKELALEFPYDNYYYRLPKAIFFSAKQLVVCKLAYCSIDAPTINLPSLRELSLKVVYLCDQRIIHNLVFTCPFIEKFTIAHCSGLDYLTLSGFTKLKKVKVRGRSPNKIEVDALSLQNFFFSVFGEDTEINIIACKNLEVLKIKNSSLTVGAIQDLISKFSALKVLVLDFDKVWDLDANEFESIKISNQRLEKLKLCSDTMVETIIDAPRLKSLKYLLGKIPSLFSASTASLLEVDIVLLRHCRLLELNKFLKNFNQVELVNLYIPYHISCGFPEIVSNISSSIINHLELNINLNNVGDHAKVEAAEEALVNGLFWASHPKSLLIGSGWDTNNEFMKFLCKKLVLREKEQLCCAASKVKCWLHELKGVNIEHCRRNGERKVLACDVLLDSLENLAPLALDEKIYFVFQW</sequence>
<dbReference type="Proteomes" id="UP001314170">
    <property type="component" value="Unassembled WGS sequence"/>
</dbReference>
<dbReference type="InterPro" id="IPR001810">
    <property type="entry name" value="F-box_dom"/>
</dbReference>
<evidence type="ECO:0000313" key="3">
    <source>
        <dbReference type="Proteomes" id="UP001314170"/>
    </source>
</evidence>
<dbReference type="PANTHER" id="PTHR34145">
    <property type="entry name" value="OS02G0105600 PROTEIN"/>
    <property type="match status" value="1"/>
</dbReference>
<reference evidence="2 3" key="1">
    <citation type="submission" date="2024-01" db="EMBL/GenBank/DDBJ databases">
        <authorList>
            <person name="Waweru B."/>
        </authorList>
    </citation>
    <scope>NUCLEOTIDE SEQUENCE [LARGE SCALE GENOMIC DNA]</scope>
</reference>
<dbReference type="Gene3D" id="3.80.10.10">
    <property type="entry name" value="Ribonuclease Inhibitor"/>
    <property type="match status" value="1"/>
</dbReference>
<dbReference type="Gene3D" id="1.20.1280.50">
    <property type="match status" value="1"/>
</dbReference>
<dbReference type="PROSITE" id="PS50181">
    <property type="entry name" value="FBOX"/>
    <property type="match status" value="1"/>
</dbReference>
<gene>
    <name evidence="2" type="ORF">DCAF_LOCUS13808</name>
</gene>
<feature type="domain" description="F-box" evidence="1">
    <location>
        <begin position="8"/>
        <end position="42"/>
    </location>
</feature>
<dbReference type="SMART" id="SM00256">
    <property type="entry name" value="FBOX"/>
    <property type="match status" value="1"/>
</dbReference>